<reference evidence="1" key="1">
    <citation type="submission" date="2020-08" db="EMBL/GenBank/DDBJ databases">
        <title>Novel species isolated from subtropical streams in China.</title>
        <authorList>
            <person name="Lu H."/>
        </authorList>
    </citation>
    <scope>NUCLEOTIDE SEQUENCE</scope>
    <source>
        <strain evidence="1">LX22W</strain>
    </source>
</reference>
<protein>
    <submittedName>
        <fullName evidence="1">Uncharacterized protein</fullName>
    </submittedName>
</protein>
<dbReference type="AlphaFoldDB" id="A0A923HUL2"/>
<dbReference type="RefSeq" id="WP_186917543.1">
    <property type="nucleotide sequence ID" value="NZ_JACOFZ010000008.1"/>
</dbReference>
<gene>
    <name evidence="1" type="ORF">H8K36_16135</name>
</gene>
<evidence type="ECO:0000313" key="1">
    <source>
        <dbReference type="EMBL" id="MBC3882922.1"/>
    </source>
</evidence>
<dbReference type="EMBL" id="JACOFZ010000008">
    <property type="protein sequence ID" value="MBC3882922.1"/>
    <property type="molecule type" value="Genomic_DNA"/>
</dbReference>
<keyword evidence="2" id="KW-1185">Reference proteome</keyword>
<accession>A0A923HUL2</accession>
<proteinExistence type="predicted"/>
<name>A0A923HUL2_9BURK</name>
<dbReference type="Proteomes" id="UP000627446">
    <property type="component" value="Unassembled WGS sequence"/>
</dbReference>
<comment type="caution">
    <text evidence="1">The sequence shown here is derived from an EMBL/GenBank/DDBJ whole genome shotgun (WGS) entry which is preliminary data.</text>
</comment>
<sequence length="224" mass="24266">MISVLLGVATTLASAIDNPPTTIMRVGTFHNGEVPSVAGKNWFGLYVNGDQAELRPTTPRIKTVFDGINDDESNKASYSGKEVSLKGPAPLLLMRRTGLEAGVLKQAQLIHKDDGQTIQFENITYQVQYKCGSKNKESGAKSCKVYFIGNGLSQFLGDASLIDDSEFSETIRVLWAGDLDRDGKIDFIIEKSRYNNSDTILMLSTAAKGKQHAAEVAALSTQGC</sequence>
<evidence type="ECO:0000313" key="2">
    <source>
        <dbReference type="Proteomes" id="UP000627446"/>
    </source>
</evidence>
<organism evidence="1 2">
    <name type="scientific">Undibacterium nitidum</name>
    <dbReference type="NCBI Taxonomy" id="2762298"/>
    <lineage>
        <taxon>Bacteria</taxon>
        <taxon>Pseudomonadati</taxon>
        <taxon>Pseudomonadota</taxon>
        <taxon>Betaproteobacteria</taxon>
        <taxon>Burkholderiales</taxon>
        <taxon>Oxalobacteraceae</taxon>
        <taxon>Undibacterium</taxon>
    </lineage>
</organism>